<proteinExistence type="inferred from homology"/>
<dbReference type="PANTHER" id="PTHR43133:SF46">
    <property type="entry name" value="RNA POLYMERASE SIGMA-70 FACTOR ECF SUBFAMILY"/>
    <property type="match status" value="1"/>
</dbReference>
<feature type="domain" description="RNA polymerase sigma factor 70 region 4 type 2" evidence="6">
    <location>
        <begin position="128"/>
        <end position="180"/>
    </location>
</feature>
<dbReference type="SUPFAM" id="SSF88659">
    <property type="entry name" value="Sigma3 and sigma4 domains of RNA polymerase sigma factors"/>
    <property type="match status" value="1"/>
</dbReference>
<sequence length="203" mass="24542">MKETIDQDLVLRIRNSDYIAFEEFHKRFYDSLYRLAIRKIGNAEETYDLLQDMFIEIWEKREEFEMNNALEAYMRNRLWFKIGSYFRKKGFQDKHIQKFTEFLQSQEHQQFNEQEVQEIQHQYDLIMERIAEVIETMPEKMKAVFILSKEEQLSVQAIADKLDISPKTVKNHLHAAMKKMKLEMAEYSPGMLEMLVLIWLINS</sequence>
<evidence type="ECO:0000256" key="4">
    <source>
        <dbReference type="ARBA" id="ARBA00023163"/>
    </source>
</evidence>
<dbReference type="InterPro" id="IPR013249">
    <property type="entry name" value="RNA_pol_sigma70_r4_t2"/>
</dbReference>
<evidence type="ECO:0000259" key="5">
    <source>
        <dbReference type="Pfam" id="PF04542"/>
    </source>
</evidence>
<keyword evidence="8" id="KW-1185">Reference proteome</keyword>
<keyword evidence="3" id="KW-0731">Sigma factor</keyword>
<dbReference type="GO" id="GO:0016987">
    <property type="term" value="F:sigma factor activity"/>
    <property type="evidence" value="ECO:0007669"/>
    <property type="project" value="UniProtKB-KW"/>
</dbReference>
<organism evidence="7 8">
    <name type="scientific">Sphingobacterium lactis</name>
    <dbReference type="NCBI Taxonomy" id="797291"/>
    <lineage>
        <taxon>Bacteria</taxon>
        <taxon>Pseudomonadati</taxon>
        <taxon>Bacteroidota</taxon>
        <taxon>Sphingobacteriia</taxon>
        <taxon>Sphingobacteriales</taxon>
        <taxon>Sphingobacteriaceae</taxon>
        <taxon>Sphingobacterium</taxon>
    </lineage>
</organism>
<dbReference type="CDD" id="cd06171">
    <property type="entry name" value="Sigma70_r4"/>
    <property type="match status" value="1"/>
</dbReference>
<dbReference type="InterPro" id="IPR039425">
    <property type="entry name" value="RNA_pol_sigma-70-like"/>
</dbReference>
<reference evidence="8" key="1">
    <citation type="submission" date="2016-10" db="EMBL/GenBank/DDBJ databases">
        <authorList>
            <person name="Varghese N."/>
            <person name="Submissions S."/>
        </authorList>
    </citation>
    <scope>NUCLEOTIDE SEQUENCE [LARGE SCALE GENOMIC DNA]</scope>
    <source>
        <strain evidence="8">DSM 22361</strain>
    </source>
</reference>
<keyword evidence="4" id="KW-0804">Transcription</keyword>
<name>A0A1H5YV72_9SPHI</name>
<comment type="similarity">
    <text evidence="1">Belongs to the sigma-70 factor family. ECF subfamily.</text>
</comment>
<dbReference type="InterPro" id="IPR007627">
    <property type="entry name" value="RNA_pol_sigma70_r2"/>
</dbReference>
<dbReference type="GO" id="GO:0006352">
    <property type="term" value="P:DNA-templated transcription initiation"/>
    <property type="evidence" value="ECO:0007669"/>
    <property type="project" value="InterPro"/>
</dbReference>
<dbReference type="Pfam" id="PF08281">
    <property type="entry name" value="Sigma70_r4_2"/>
    <property type="match status" value="1"/>
</dbReference>
<evidence type="ECO:0000313" key="7">
    <source>
        <dbReference type="EMBL" id="SEG27335.1"/>
    </source>
</evidence>
<dbReference type="Proteomes" id="UP000236731">
    <property type="component" value="Unassembled WGS sequence"/>
</dbReference>
<evidence type="ECO:0000313" key="8">
    <source>
        <dbReference type="Proteomes" id="UP000236731"/>
    </source>
</evidence>
<keyword evidence="2" id="KW-0805">Transcription regulation</keyword>
<dbReference type="OrthoDB" id="654988at2"/>
<evidence type="ECO:0000256" key="1">
    <source>
        <dbReference type="ARBA" id="ARBA00010641"/>
    </source>
</evidence>
<dbReference type="InterPro" id="IPR013324">
    <property type="entry name" value="RNA_pol_sigma_r3/r4-like"/>
</dbReference>
<dbReference type="PANTHER" id="PTHR43133">
    <property type="entry name" value="RNA POLYMERASE ECF-TYPE SIGMA FACTO"/>
    <property type="match status" value="1"/>
</dbReference>
<dbReference type="InterPro" id="IPR014284">
    <property type="entry name" value="RNA_pol_sigma-70_dom"/>
</dbReference>
<dbReference type="EMBL" id="FNUT01000006">
    <property type="protein sequence ID" value="SEG27335.1"/>
    <property type="molecule type" value="Genomic_DNA"/>
</dbReference>
<accession>A0A1H5YV72</accession>
<gene>
    <name evidence="7" type="ORF">SAMN05421877_106119</name>
</gene>
<evidence type="ECO:0000256" key="3">
    <source>
        <dbReference type="ARBA" id="ARBA00023082"/>
    </source>
</evidence>
<dbReference type="Gene3D" id="1.10.1740.10">
    <property type="match status" value="1"/>
</dbReference>
<feature type="domain" description="RNA polymerase sigma-70 region 2" evidence="5">
    <location>
        <begin position="26"/>
        <end position="90"/>
    </location>
</feature>
<dbReference type="InterPro" id="IPR036388">
    <property type="entry name" value="WH-like_DNA-bd_sf"/>
</dbReference>
<dbReference type="Pfam" id="PF04542">
    <property type="entry name" value="Sigma70_r2"/>
    <property type="match status" value="1"/>
</dbReference>
<protein>
    <submittedName>
        <fullName evidence="7">RNA polymerase sigma-70 factor, ECF subfamily</fullName>
    </submittedName>
</protein>
<dbReference type="SUPFAM" id="SSF88946">
    <property type="entry name" value="Sigma2 domain of RNA polymerase sigma factors"/>
    <property type="match status" value="1"/>
</dbReference>
<dbReference type="NCBIfam" id="TIGR02937">
    <property type="entry name" value="sigma70-ECF"/>
    <property type="match status" value="1"/>
</dbReference>
<evidence type="ECO:0000259" key="6">
    <source>
        <dbReference type="Pfam" id="PF08281"/>
    </source>
</evidence>
<dbReference type="RefSeq" id="WP_103906293.1">
    <property type="nucleotide sequence ID" value="NZ_CP049246.1"/>
</dbReference>
<dbReference type="InterPro" id="IPR013325">
    <property type="entry name" value="RNA_pol_sigma_r2"/>
</dbReference>
<evidence type="ECO:0000256" key="2">
    <source>
        <dbReference type="ARBA" id="ARBA00023015"/>
    </source>
</evidence>
<dbReference type="Gene3D" id="1.10.10.10">
    <property type="entry name" value="Winged helix-like DNA-binding domain superfamily/Winged helix DNA-binding domain"/>
    <property type="match status" value="1"/>
</dbReference>
<dbReference type="AlphaFoldDB" id="A0A1H5YV72"/>
<dbReference type="GO" id="GO:0003677">
    <property type="term" value="F:DNA binding"/>
    <property type="evidence" value="ECO:0007669"/>
    <property type="project" value="InterPro"/>
</dbReference>